<dbReference type="Proteomes" id="UP000271708">
    <property type="component" value="Chromosome"/>
</dbReference>
<keyword evidence="3" id="KW-0732">Signal</keyword>
<dbReference type="KEGG" id="jme:EEW87_015745"/>
<feature type="signal peptide" evidence="3">
    <location>
        <begin position="1"/>
        <end position="24"/>
    </location>
</feature>
<gene>
    <name evidence="5" type="ORF">EEW87_015745</name>
</gene>
<accession>A0A5P8FQW7</accession>
<dbReference type="Pfam" id="PF05901">
    <property type="entry name" value="Excalibur"/>
    <property type="match status" value="1"/>
</dbReference>
<protein>
    <recommendedName>
        <fullName evidence="4">Excalibur calcium-binding domain-containing protein</fullName>
    </recommendedName>
</protein>
<feature type="domain" description="Excalibur calcium-binding" evidence="4">
    <location>
        <begin position="240"/>
        <end position="278"/>
    </location>
</feature>
<dbReference type="GeneID" id="79236004"/>
<evidence type="ECO:0000259" key="4">
    <source>
        <dbReference type="Pfam" id="PF05901"/>
    </source>
</evidence>
<dbReference type="AlphaFoldDB" id="A0A5P8FQW7"/>
<dbReference type="InterPro" id="IPR008613">
    <property type="entry name" value="Excalibur_Ca-bd_domain"/>
</dbReference>
<proteinExistence type="predicted"/>
<evidence type="ECO:0000313" key="6">
    <source>
        <dbReference type="Proteomes" id="UP000271708"/>
    </source>
</evidence>
<feature type="region of interest" description="Disordered" evidence="1">
    <location>
        <begin position="174"/>
        <end position="193"/>
    </location>
</feature>
<keyword evidence="2" id="KW-1133">Transmembrane helix</keyword>
<keyword evidence="2" id="KW-0472">Membrane</keyword>
<evidence type="ECO:0000256" key="1">
    <source>
        <dbReference type="SAM" id="MobiDB-lite"/>
    </source>
</evidence>
<feature type="transmembrane region" description="Helical" evidence="2">
    <location>
        <begin position="303"/>
        <end position="323"/>
    </location>
</feature>
<evidence type="ECO:0000313" key="5">
    <source>
        <dbReference type="EMBL" id="QFQ31470.1"/>
    </source>
</evidence>
<name>A0A5P8FQW7_9MICO</name>
<evidence type="ECO:0000256" key="3">
    <source>
        <dbReference type="SAM" id="SignalP"/>
    </source>
</evidence>
<dbReference type="EMBL" id="CP044548">
    <property type="protein sequence ID" value="QFQ31470.1"/>
    <property type="molecule type" value="Genomic_DNA"/>
</dbReference>
<sequence length="327" mass="31158">MRAAHRTALAIAAVSLGLATPVLASPALAAGGGALCEPGTTVTITSAADAATTDAVRDALVARGLAPAASGGAITATLAPADAVVDGGSPSVMAVALHAGGLDPAAAVEGTDWAPIGLAGGGAATESLLTQACGELEVPAVETPAQAPVAAPQAAPAAAPAAVPAEAPVAAQQQAPAAAPQAAAPKAAAPQVAPKEAAAPKAVAPRAAAPKAVPAAKAAPAKPAAAAPKVAVPAVGPNDKDCRDFSSQAEAQAYYVSKGGPTMDPDGLDADRDAVACETWDYGSTDRSGAMLIDSGFGDQADLLGLLGGSLLVAAGVGCALRIRRVA</sequence>
<organism evidence="5 6">
    <name type="scientific">Janibacter melonis</name>
    <dbReference type="NCBI Taxonomy" id="262209"/>
    <lineage>
        <taxon>Bacteria</taxon>
        <taxon>Bacillati</taxon>
        <taxon>Actinomycetota</taxon>
        <taxon>Actinomycetes</taxon>
        <taxon>Micrococcales</taxon>
        <taxon>Intrasporangiaceae</taxon>
        <taxon>Janibacter</taxon>
    </lineage>
</organism>
<keyword evidence="2" id="KW-0812">Transmembrane</keyword>
<feature type="chain" id="PRO_5038428954" description="Excalibur calcium-binding domain-containing protein" evidence="3">
    <location>
        <begin position="25"/>
        <end position="327"/>
    </location>
</feature>
<dbReference type="RefSeq" id="WP_123093188.1">
    <property type="nucleotide sequence ID" value="NZ_CP044548.2"/>
</dbReference>
<evidence type="ECO:0000256" key="2">
    <source>
        <dbReference type="SAM" id="Phobius"/>
    </source>
</evidence>
<reference evidence="5 6" key="1">
    <citation type="submission" date="2019-09" db="EMBL/GenBank/DDBJ databases">
        <title>Complete Genome Sequence of Janibacter melonis M714 with both human health impact and industrial applications.</title>
        <authorList>
            <person name="Jin M."/>
            <person name="Zhao Q.R."/>
        </authorList>
    </citation>
    <scope>NUCLEOTIDE SEQUENCE [LARGE SCALE GENOMIC DNA]</scope>
    <source>
        <strain evidence="5 6">M714</strain>
    </source>
</reference>
<dbReference type="OrthoDB" id="6048299at2"/>